<proteinExistence type="predicted"/>
<keyword evidence="1" id="KW-0378">Hydrolase</keyword>
<evidence type="ECO:0000313" key="1">
    <source>
        <dbReference type="EMBL" id="OOS01011.1"/>
    </source>
</evidence>
<name>A0A1T0AWA8_9PAST</name>
<organism evidence="1 2">
    <name type="scientific">[Haemophilus] felis</name>
    <dbReference type="NCBI Taxonomy" id="123822"/>
    <lineage>
        <taxon>Bacteria</taxon>
        <taxon>Pseudomonadati</taxon>
        <taxon>Pseudomonadota</taxon>
        <taxon>Gammaproteobacteria</taxon>
        <taxon>Pasteurellales</taxon>
        <taxon>Pasteurellaceae</taxon>
    </lineage>
</organism>
<reference evidence="1 2" key="1">
    <citation type="submission" date="2017-02" db="EMBL/GenBank/DDBJ databases">
        <title>Draft genome sequence of Haemophilus felis CCUG 31170 type strain.</title>
        <authorList>
            <person name="Engstrom-Jakobsson H."/>
            <person name="Salva-Serra F."/>
            <person name="Thorell K."/>
            <person name="Gonzales-Siles L."/>
            <person name="Karlsson R."/>
            <person name="Boulund F."/>
            <person name="Engstrand L."/>
            <person name="Kristiansson E."/>
            <person name="Moore E."/>
        </authorList>
    </citation>
    <scope>NUCLEOTIDE SEQUENCE [LARGE SCALE GENOMIC DNA]</scope>
    <source>
        <strain evidence="1 2">CCUG 31170</strain>
    </source>
</reference>
<evidence type="ECO:0000313" key="2">
    <source>
        <dbReference type="Proteomes" id="UP000190023"/>
    </source>
</evidence>
<dbReference type="EMBL" id="MUYB01000051">
    <property type="protein sequence ID" value="OOS01011.1"/>
    <property type="molecule type" value="Genomic_DNA"/>
</dbReference>
<protein>
    <submittedName>
        <fullName evidence="1">ADP-ribosyl-(Dinitrogen reductase) hydrolase</fullName>
    </submittedName>
</protein>
<dbReference type="GO" id="GO:0016787">
    <property type="term" value="F:hydrolase activity"/>
    <property type="evidence" value="ECO:0007669"/>
    <property type="project" value="UniProtKB-KW"/>
</dbReference>
<keyword evidence="2" id="KW-1185">Reference proteome</keyword>
<sequence length="94" mass="11014">MLHISRSAHQKLLQKHGLTDPETEILEAFSNRTGAFLVDTREEHQSEPPTEWFIVETNRGILLKICFICKEDSLHIRTAYSPNAEEIRIYEKYK</sequence>
<dbReference type="AlphaFoldDB" id="A0A1T0AWA8"/>
<dbReference type="Proteomes" id="UP000190023">
    <property type="component" value="Unassembled WGS sequence"/>
</dbReference>
<dbReference type="STRING" id="123822.B0188_10315"/>
<accession>A0A1T0AWA8</accession>
<dbReference type="OrthoDB" id="8779628at2"/>
<comment type="caution">
    <text evidence="1">The sequence shown here is derived from an EMBL/GenBank/DDBJ whole genome shotgun (WGS) entry which is preliminary data.</text>
</comment>
<gene>
    <name evidence="1" type="ORF">B0188_10315</name>
</gene>